<reference evidence="12" key="1">
    <citation type="submission" date="2021-02" db="EMBL/GenBank/DDBJ databases">
        <authorList>
            <person name="Nowell W R."/>
        </authorList>
    </citation>
    <scope>NUCLEOTIDE SEQUENCE</scope>
</reference>
<dbReference type="PROSITE" id="PS50893">
    <property type="entry name" value="ABC_TRANSPORTER_2"/>
    <property type="match status" value="1"/>
</dbReference>
<feature type="transmembrane region" description="Helical" evidence="9">
    <location>
        <begin position="877"/>
        <end position="896"/>
    </location>
</feature>
<dbReference type="PANTHER" id="PTHR48041">
    <property type="entry name" value="ABC TRANSPORTER G FAMILY MEMBER 28"/>
    <property type="match status" value="1"/>
</dbReference>
<keyword evidence="8 9" id="KW-0472">Membrane</keyword>
<dbReference type="InterPro" id="IPR017871">
    <property type="entry name" value="ABC_transporter-like_CS"/>
</dbReference>
<comment type="subcellular location">
    <subcellularLocation>
        <location evidence="1">Membrane</location>
        <topology evidence="1">Multi-pass membrane protein</topology>
    </subcellularLocation>
</comment>
<dbReference type="Gene3D" id="3.40.50.300">
    <property type="entry name" value="P-loop containing nucleotide triphosphate hydrolases"/>
    <property type="match status" value="1"/>
</dbReference>
<keyword evidence="10" id="KW-0732">Signal</keyword>
<dbReference type="InterPro" id="IPR003439">
    <property type="entry name" value="ABC_transporter-like_ATP-bd"/>
</dbReference>
<dbReference type="Proteomes" id="UP000663852">
    <property type="component" value="Unassembled WGS sequence"/>
</dbReference>
<keyword evidence="3" id="KW-0813">Transport</keyword>
<feature type="transmembrane region" description="Helical" evidence="9">
    <location>
        <begin position="652"/>
        <end position="673"/>
    </location>
</feature>
<evidence type="ECO:0000313" key="12">
    <source>
        <dbReference type="EMBL" id="CAF1058340.1"/>
    </source>
</evidence>
<feature type="transmembrane region" description="Helical" evidence="9">
    <location>
        <begin position="685"/>
        <end position="703"/>
    </location>
</feature>
<evidence type="ECO:0000313" key="13">
    <source>
        <dbReference type="Proteomes" id="UP000663852"/>
    </source>
</evidence>
<dbReference type="SUPFAM" id="SSF52540">
    <property type="entry name" value="P-loop containing nucleoside triphosphate hydrolases"/>
    <property type="match status" value="1"/>
</dbReference>
<keyword evidence="4 9" id="KW-0812">Transmembrane</keyword>
<comment type="similarity">
    <text evidence="2">Belongs to the ABC transporter superfamily. ABCG family. Eye pigment precursor importer (TC 3.A.1.204) subfamily.</text>
</comment>
<keyword evidence="5" id="KW-0547">Nucleotide-binding</keyword>
<evidence type="ECO:0000259" key="11">
    <source>
        <dbReference type="PROSITE" id="PS50893"/>
    </source>
</evidence>
<dbReference type="InterPro" id="IPR003593">
    <property type="entry name" value="AAA+_ATPase"/>
</dbReference>
<dbReference type="EMBL" id="CAJNOJ010000081">
    <property type="protein sequence ID" value="CAF1058340.1"/>
    <property type="molecule type" value="Genomic_DNA"/>
</dbReference>
<evidence type="ECO:0000256" key="10">
    <source>
        <dbReference type="SAM" id="SignalP"/>
    </source>
</evidence>
<evidence type="ECO:0000256" key="2">
    <source>
        <dbReference type="ARBA" id="ARBA00005814"/>
    </source>
</evidence>
<evidence type="ECO:0000256" key="1">
    <source>
        <dbReference type="ARBA" id="ARBA00004141"/>
    </source>
</evidence>
<dbReference type="SMART" id="SM00382">
    <property type="entry name" value="AAA"/>
    <property type="match status" value="1"/>
</dbReference>
<name>A0A814L0K3_ADIRI</name>
<dbReference type="PANTHER" id="PTHR48041:SF91">
    <property type="entry name" value="ABC TRANSPORTER G FAMILY MEMBER 28"/>
    <property type="match status" value="1"/>
</dbReference>
<feature type="transmembrane region" description="Helical" evidence="9">
    <location>
        <begin position="764"/>
        <end position="782"/>
    </location>
</feature>
<dbReference type="AlphaFoldDB" id="A0A814L0K3"/>
<dbReference type="GO" id="GO:0140359">
    <property type="term" value="F:ABC-type transporter activity"/>
    <property type="evidence" value="ECO:0007669"/>
    <property type="project" value="InterPro"/>
</dbReference>
<dbReference type="InterPro" id="IPR013525">
    <property type="entry name" value="ABC2_TM"/>
</dbReference>
<dbReference type="GO" id="GO:0016887">
    <property type="term" value="F:ATP hydrolysis activity"/>
    <property type="evidence" value="ECO:0007669"/>
    <property type="project" value="InterPro"/>
</dbReference>
<comment type="caution">
    <text evidence="12">The sequence shown here is derived from an EMBL/GenBank/DDBJ whole genome shotgun (WGS) entry which is preliminary data.</text>
</comment>
<accession>A0A814L0K3</accession>
<evidence type="ECO:0000256" key="3">
    <source>
        <dbReference type="ARBA" id="ARBA00022448"/>
    </source>
</evidence>
<feature type="transmembrane region" description="Helical" evidence="9">
    <location>
        <begin position="282"/>
        <end position="304"/>
    </location>
</feature>
<gene>
    <name evidence="12" type="ORF">EDS130_LOCUS17782</name>
</gene>
<evidence type="ECO:0000256" key="6">
    <source>
        <dbReference type="ARBA" id="ARBA00022840"/>
    </source>
</evidence>
<feature type="signal peptide" evidence="10">
    <location>
        <begin position="1"/>
        <end position="23"/>
    </location>
</feature>
<evidence type="ECO:0000256" key="7">
    <source>
        <dbReference type="ARBA" id="ARBA00022989"/>
    </source>
</evidence>
<feature type="chain" id="PRO_5032806406" description="ABC transporter domain-containing protein" evidence="10">
    <location>
        <begin position="24"/>
        <end position="953"/>
    </location>
</feature>
<proteinExistence type="inferred from homology"/>
<keyword evidence="7 9" id="KW-1133">Transmembrane helix</keyword>
<dbReference type="InterPro" id="IPR027417">
    <property type="entry name" value="P-loop_NTPase"/>
</dbReference>
<dbReference type="Pfam" id="PF00005">
    <property type="entry name" value="ABC_tran"/>
    <property type="match status" value="1"/>
</dbReference>
<feature type="transmembrane region" description="Helical" evidence="9">
    <location>
        <begin position="794"/>
        <end position="812"/>
    </location>
</feature>
<dbReference type="OrthoDB" id="10042850at2759"/>
<evidence type="ECO:0000256" key="8">
    <source>
        <dbReference type="ARBA" id="ARBA00023136"/>
    </source>
</evidence>
<feature type="domain" description="ABC transporter" evidence="11">
    <location>
        <begin position="348"/>
        <end position="584"/>
    </location>
</feature>
<evidence type="ECO:0000256" key="5">
    <source>
        <dbReference type="ARBA" id="ARBA00022741"/>
    </source>
</evidence>
<dbReference type="GO" id="GO:0005524">
    <property type="term" value="F:ATP binding"/>
    <property type="evidence" value="ECO:0007669"/>
    <property type="project" value="UniProtKB-KW"/>
</dbReference>
<dbReference type="PROSITE" id="PS00211">
    <property type="entry name" value="ABC_TRANSPORTER_1"/>
    <property type="match status" value="1"/>
</dbReference>
<dbReference type="Pfam" id="PF01061">
    <property type="entry name" value="ABC2_membrane"/>
    <property type="match status" value="1"/>
</dbReference>
<keyword evidence="6" id="KW-0067">ATP-binding</keyword>
<evidence type="ECO:0000256" key="4">
    <source>
        <dbReference type="ARBA" id="ARBA00022692"/>
    </source>
</evidence>
<organism evidence="12 13">
    <name type="scientific">Adineta ricciae</name>
    <name type="common">Rotifer</name>
    <dbReference type="NCBI Taxonomy" id="249248"/>
    <lineage>
        <taxon>Eukaryota</taxon>
        <taxon>Metazoa</taxon>
        <taxon>Spiralia</taxon>
        <taxon>Gnathifera</taxon>
        <taxon>Rotifera</taxon>
        <taxon>Eurotatoria</taxon>
        <taxon>Bdelloidea</taxon>
        <taxon>Adinetida</taxon>
        <taxon>Adinetidae</taxon>
        <taxon>Adineta</taxon>
    </lineage>
</organism>
<evidence type="ECO:0000256" key="9">
    <source>
        <dbReference type="SAM" id="Phobius"/>
    </source>
</evidence>
<dbReference type="InterPro" id="IPR050352">
    <property type="entry name" value="ABCG_transporters"/>
</dbReference>
<sequence>MNETKKNIFLLSFILILANLVQSDELLFAQLERAIVDDGNIVLTASADVQCNATCLNSSTCEVKANFCYIEGECYSENETRSNSSLTCLQCLPEKNQTSWSMKPSCLPNSICSNLTLLLQNVCHNKNMILDFHVNHEAAITKYYDFQGCNQKDRQCQAGFFFNDTNPQPLVCCPGFFCPEGQRCMIPCRRGAYCPSPLTPSNGICVAPVSKCPQHQMKDYEYYGCGGSAKESYCPARSYCKSPAERQACVNDSSYCPMGVDKELSCPPGFTCIDGVARRTRLLVKVVITVLCVVLGLTICAVLFQWLALKKKLFGQHGIIDPPGVSDYFRVRLNHHKTSQHIQLHIHLNRAKLRNVTRFNSELNEGFTGRIGAGKITALMGGSGCGKSSLLETIHGRRRLQRDGYITFAEYEPLSSELTDYIGYVPQADIMHNDLTVFETVYYSARARRLNDPSRVIKNDVCFVLQKLGLQIMHNNLTKNLSGGQRKRVNVAMEVAACPKVLLLDEPTSGLDTASCDDLFDLLELIKYSAAGPVTIITVIHQPSQELFEKIDDIFFLTPLCCLAYQGPRHQAKEFLKQKLFEDLNRCPTPRHNDCDTCFIMLTKAQEHIENHFVEDERVHQPLTTYPILKRIFLPFFYVLSRCVRQIYIRGAIVEALYLLAYFVLGTCIGYLFENAQQDECDIKSLPTIYFLLSLAFGILTCISSQRLFGVEITDQTFERESRNYYHPFQYWLAKSLVDIIRLVLYPLLFLSMMYIEIVPRGSFAYYLAILVLLSFVCSGIGQLASVIFSRTEYAYLAGTIVALLSCLLSGFSPPKADLGRMGFITTISFSRHVQNSLFHHETSLYVTNGTDRTYIWSVQIESLRKHYSFEDNEHPYLWLLCIGLFLRLLTLLFLYGKSEYRSKFRFHVTHAVPFLTSLFSCRQCRKRSPARAYAKPQQLQIFSYQQAYRNIF</sequence>
<protein>
    <recommendedName>
        <fullName evidence="11">ABC transporter domain-containing protein</fullName>
    </recommendedName>
</protein>
<dbReference type="GO" id="GO:0016020">
    <property type="term" value="C:membrane"/>
    <property type="evidence" value="ECO:0007669"/>
    <property type="project" value="UniProtKB-SubCell"/>
</dbReference>